<keyword evidence="2" id="KW-1185">Reference proteome</keyword>
<organism evidence="1 2">
    <name type="scientific">Helicobacter ganmani</name>
    <dbReference type="NCBI Taxonomy" id="60246"/>
    <lineage>
        <taxon>Bacteria</taxon>
        <taxon>Pseudomonadati</taxon>
        <taxon>Campylobacterota</taxon>
        <taxon>Epsilonproteobacteria</taxon>
        <taxon>Campylobacterales</taxon>
        <taxon>Helicobacteraceae</taxon>
        <taxon>Helicobacter</taxon>
    </lineage>
</organism>
<reference evidence="1 2" key="1">
    <citation type="submission" date="2018-04" db="EMBL/GenBank/DDBJ databases">
        <title>Novel Campyloabacter and Helicobacter Species and Strains.</title>
        <authorList>
            <person name="Mannion A.J."/>
            <person name="Shen Z."/>
            <person name="Fox J.G."/>
        </authorList>
    </citation>
    <scope>NUCLEOTIDE SEQUENCE [LARGE SCALE GENOMIC DNA]</scope>
    <source>
        <strain evidence="1 2">MIT 99-5101</strain>
    </source>
</reference>
<name>A0A3D8ICG1_9HELI</name>
<dbReference type="GO" id="GO:0000271">
    <property type="term" value="P:polysaccharide biosynthetic process"/>
    <property type="evidence" value="ECO:0007669"/>
    <property type="project" value="InterPro"/>
</dbReference>
<dbReference type="OrthoDB" id="9794206at2"/>
<sequence>MQLDNAISQFRDSNILLLQGPVGPFFYHLAQKLKKNNNQVFKLNFNGGDLLFFPFKAQSYRGQLADFEEFIRHFYLNHKIQKIFMFNDCRPLHKIAIKVAKSLKIPYFIFEEGYIRPNFITLENKGVNANSTLPKDPQVFSKFTPQSKEQEYSIKHSFRNMAWFSFLYWFSAFWCGLYFNNKLHHRSLSGMEMFPWFLSLFRKYLYKFSEKEDIEFILESKKQYFALILQVHNDTQIKNHFEGRRIENFIRNSIRSFAQHAKPQHFLVIKHHPMDRGYKNYKIFIKRQARKYNVNSRVIYLHDIHLPDFLRNALGCIVINSTTGLSSILHKCPTKVCGSAFYDIKGLTFQEPLSKFWSGAKKFKIDQQLFVNFRKYLIEHNQINGSFYGSLSSKISPPPAQKYVRNSAGMGERIKTIQKT</sequence>
<dbReference type="AlphaFoldDB" id="A0A3D8ICG1"/>
<dbReference type="EMBL" id="NXLS01000005">
    <property type="protein sequence ID" value="RDU62735.1"/>
    <property type="molecule type" value="Genomic_DNA"/>
</dbReference>
<accession>A0A3D8ICG1</accession>
<dbReference type="GO" id="GO:0015774">
    <property type="term" value="P:polysaccharide transport"/>
    <property type="evidence" value="ECO:0007669"/>
    <property type="project" value="InterPro"/>
</dbReference>
<evidence type="ECO:0000313" key="1">
    <source>
        <dbReference type="EMBL" id="RDU62735.1"/>
    </source>
</evidence>
<evidence type="ECO:0000313" key="2">
    <source>
        <dbReference type="Proteomes" id="UP000256650"/>
    </source>
</evidence>
<dbReference type="InterPro" id="IPR007833">
    <property type="entry name" value="Capsule_polysaccharide_synth"/>
</dbReference>
<protein>
    <submittedName>
        <fullName evidence="1">Capsule biosynthesis protein</fullName>
    </submittedName>
</protein>
<dbReference type="GeneID" id="82535784"/>
<gene>
    <name evidence="1" type="ORF">CQA43_05710</name>
</gene>
<dbReference type="Proteomes" id="UP000256650">
    <property type="component" value="Unassembled WGS sequence"/>
</dbReference>
<dbReference type="CDD" id="cd16441">
    <property type="entry name" value="beta_Kdo_transferase_KpsS"/>
    <property type="match status" value="1"/>
</dbReference>
<dbReference type="RefSeq" id="WP_115551661.1">
    <property type="nucleotide sequence ID" value="NZ_CAOQIW010000003.1"/>
</dbReference>
<comment type="caution">
    <text evidence="1">The sequence shown here is derived from an EMBL/GenBank/DDBJ whole genome shotgun (WGS) entry which is preliminary data.</text>
</comment>
<proteinExistence type="predicted"/>
<dbReference type="Pfam" id="PF05159">
    <property type="entry name" value="Capsule_synth"/>
    <property type="match status" value="1"/>
</dbReference>